<gene>
    <name evidence="1" type="ORF">AKJ57_05120</name>
</gene>
<evidence type="ECO:0000313" key="1">
    <source>
        <dbReference type="EMBL" id="KXA89609.1"/>
    </source>
</evidence>
<organism evidence="1 2">
    <name type="scientific">candidate division MSBL1 archaeon SCGC-AAA259A05</name>
    <dbReference type="NCBI Taxonomy" id="1698259"/>
    <lineage>
        <taxon>Archaea</taxon>
        <taxon>Methanobacteriati</taxon>
        <taxon>Methanobacteriota</taxon>
        <taxon>candidate division MSBL1</taxon>
    </lineage>
</organism>
<reference evidence="1 2" key="1">
    <citation type="journal article" date="2016" name="Sci. Rep.">
        <title>Metabolic traits of an uncultured archaeal lineage -MSBL1- from brine pools of the Red Sea.</title>
        <authorList>
            <person name="Mwirichia R."/>
            <person name="Alam I."/>
            <person name="Rashid M."/>
            <person name="Vinu M."/>
            <person name="Ba-Alawi W."/>
            <person name="Anthony Kamau A."/>
            <person name="Kamanda Ngugi D."/>
            <person name="Goker M."/>
            <person name="Klenk H.P."/>
            <person name="Bajic V."/>
            <person name="Stingl U."/>
        </authorList>
    </citation>
    <scope>NUCLEOTIDE SEQUENCE [LARGE SCALE GENOMIC DNA]</scope>
    <source>
        <strain evidence="1">SCGC-AAA259A05</strain>
    </source>
</reference>
<keyword evidence="2" id="KW-1185">Reference proteome</keyword>
<sequence>MSRINREIREFVSYALESIDDPVMLLICGSTAYDEMTKFSDIDGTAFVTSTRPSDLGGLKSSFDKIAQERYGKTTNGGFYETHWFLFVYPKRDLNLFRASWKPAVSPDIIFKWICGN</sequence>
<dbReference type="AlphaFoldDB" id="A0A133U5Y5"/>
<accession>A0A133U5Y5</accession>
<name>A0A133U5Y5_9EURY</name>
<dbReference type="Proteomes" id="UP000070163">
    <property type="component" value="Unassembled WGS sequence"/>
</dbReference>
<proteinExistence type="predicted"/>
<evidence type="ECO:0000313" key="2">
    <source>
        <dbReference type="Proteomes" id="UP000070163"/>
    </source>
</evidence>
<protein>
    <submittedName>
        <fullName evidence="1">Uncharacterized protein</fullName>
    </submittedName>
</protein>
<dbReference type="EMBL" id="LHXJ01000071">
    <property type="protein sequence ID" value="KXA89609.1"/>
    <property type="molecule type" value="Genomic_DNA"/>
</dbReference>
<comment type="caution">
    <text evidence="1">The sequence shown here is derived from an EMBL/GenBank/DDBJ whole genome shotgun (WGS) entry which is preliminary data.</text>
</comment>